<evidence type="ECO:0000259" key="2">
    <source>
        <dbReference type="Pfam" id="PF01370"/>
    </source>
</evidence>
<dbReference type="PRINTS" id="PR01713">
    <property type="entry name" value="NUCEPIMERASE"/>
</dbReference>
<dbReference type="PANTHER" id="PTHR43574">
    <property type="entry name" value="EPIMERASE-RELATED"/>
    <property type="match status" value="1"/>
</dbReference>
<accession>A0A1G7J9M8</accession>
<feature type="domain" description="NAD-dependent epimerase/dehydratase" evidence="2">
    <location>
        <begin position="38"/>
        <end position="269"/>
    </location>
</feature>
<dbReference type="AlphaFoldDB" id="A0A1G7J9M8"/>
<sequence length="370" mass="41253">MAGAKGVTAPQLAPICAGGATPFVDERRHALSADLPRVLITGTAGFIGFHLARQLLAEGWRVQGYDGMTDYYDVALKQRRHAILRDHPHFTATEAMLEDQPRFDALADDFRPEVIVHLAAQAGVRYSLENPRAYLDSNVIGTFTVIEAARRLKVKHLLIASTSSVYGANTEMPFAETDKADTQLTIYAATKKANESMAHAYAHLWNLPTTMFRFFTVYGPWGRPDLALYKFVDAILDDRPIDIYNHGEMYRDFTYIDDLVRGIRLLIDAVPVRPADGVVPAGDSLSPVAPYRIVNIGNSDKVRLLDFVEAIEACLGKTAIRNYMPMQKGDVPATFADATLLHSLTGYRPQTDFRDGIARFVAWYRDHYAK</sequence>
<dbReference type="Gene3D" id="3.40.50.720">
    <property type="entry name" value="NAD(P)-binding Rossmann-like Domain"/>
    <property type="match status" value="1"/>
</dbReference>
<dbReference type="InterPro" id="IPR036291">
    <property type="entry name" value="NAD(P)-bd_dom_sf"/>
</dbReference>
<name>A0A1G7J9M8_RHOCA</name>
<evidence type="ECO:0000256" key="1">
    <source>
        <dbReference type="ARBA" id="ARBA00023027"/>
    </source>
</evidence>
<keyword evidence="1" id="KW-0520">NAD</keyword>
<organism evidence="3 4">
    <name type="scientific">Rhodobacter capsulatus</name>
    <name type="common">Rhodopseudomonas capsulata</name>
    <dbReference type="NCBI Taxonomy" id="1061"/>
    <lineage>
        <taxon>Bacteria</taxon>
        <taxon>Pseudomonadati</taxon>
        <taxon>Pseudomonadota</taxon>
        <taxon>Alphaproteobacteria</taxon>
        <taxon>Rhodobacterales</taxon>
        <taxon>Rhodobacter group</taxon>
        <taxon>Rhodobacter</taxon>
    </lineage>
</organism>
<proteinExistence type="predicted"/>
<dbReference type="EMBL" id="FNAY01000008">
    <property type="protein sequence ID" value="SDF21677.1"/>
    <property type="molecule type" value="Genomic_DNA"/>
</dbReference>
<dbReference type="InterPro" id="IPR001509">
    <property type="entry name" value="Epimerase_deHydtase"/>
</dbReference>
<dbReference type="SUPFAM" id="SSF51735">
    <property type="entry name" value="NAD(P)-binding Rossmann-fold domains"/>
    <property type="match status" value="1"/>
</dbReference>
<dbReference type="Pfam" id="PF01370">
    <property type="entry name" value="Epimerase"/>
    <property type="match status" value="1"/>
</dbReference>
<gene>
    <name evidence="3" type="ORF">SAMN04244550_01865</name>
</gene>
<protein>
    <submittedName>
        <fullName evidence="3">UDP-glucuronate 4-epimerase</fullName>
    </submittedName>
</protein>
<reference evidence="3 4" key="1">
    <citation type="submission" date="2016-10" db="EMBL/GenBank/DDBJ databases">
        <authorList>
            <person name="de Groot N.N."/>
        </authorList>
    </citation>
    <scope>NUCLEOTIDE SEQUENCE [LARGE SCALE GENOMIC DNA]</scope>
    <source>
        <strain evidence="4">DSM 938 / 37b4</strain>
    </source>
</reference>
<evidence type="ECO:0000313" key="3">
    <source>
        <dbReference type="EMBL" id="SDF21677.1"/>
    </source>
</evidence>
<evidence type="ECO:0000313" key="4">
    <source>
        <dbReference type="Proteomes" id="UP000183812"/>
    </source>
</evidence>
<dbReference type="Proteomes" id="UP000183812">
    <property type="component" value="Unassembled WGS sequence"/>
</dbReference>